<keyword evidence="3" id="KW-1185">Reference proteome</keyword>
<evidence type="ECO:0000313" key="3">
    <source>
        <dbReference type="Proteomes" id="UP000626092"/>
    </source>
</evidence>
<dbReference type="AlphaFoldDB" id="A0A834GTD9"/>
<dbReference type="PANTHER" id="PTHR33625">
    <property type="entry name" value="OS08G0179900 PROTEIN"/>
    <property type="match status" value="1"/>
</dbReference>
<name>A0A834GTD9_RHOSS</name>
<dbReference type="Proteomes" id="UP000626092">
    <property type="component" value="Unassembled WGS sequence"/>
</dbReference>
<evidence type="ECO:0000313" key="2">
    <source>
        <dbReference type="EMBL" id="KAF7141370.1"/>
    </source>
</evidence>
<keyword evidence="1" id="KW-1133">Transmembrane helix</keyword>
<protein>
    <submittedName>
        <fullName evidence="2">Uncharacterized protein</fullName>
    </submittedName>
</protein>
<proteinExistence type="predicted"/>
<dbReference type="PANTHER" id="PTHR33625:SF4">
    <property type="entry name" value="OS08G0179900 PROTEIN"/>
    <property type="match status" value="1"/>
</dbReference>
<dbReference type="OrthoDB" id="659599at2759"/>
<evidence type="ECO:0000256" key="1">
    <source>
        <dbReference type="SAM" id="Phobius"/>
    </source>
</evidence>
<comment type="caution">
    <text evidence="2">The sequence shown here is derived from an EMBL/GenBank/DDBJ whole genome shotgun (WGS) entry which is preliminary data.</text>
</comment>
<keyword evidence="1" id="KW-0472">Membrane</keyword>
<reference evidence="2" key="1">
    <citation type="submission" date="2019-11" db="EMBL/GenBank/DDBJ databases">
        <authorList>
            <person name="Liu Y."/>
            <person name="Hou J."/>
            <person name="Li T.-Q."/>
            <person name="Guan C.-H."/>
            <person name="Wu X."/>
            <person name="Wu H.-Z."/>
            <person name="Ling F."/>
            <person name="Zhang R."/>
            <person name="Shi X.-G."/>
            <person name="Ren J.-P."/>
            <person name="Chen E.-F."/>
            <person name="Sun J.-M."/>
        </authorList>
    </citation>
    <scope>NUCLEOTIDE SEQUENCE</scope>
    <source>
        <strain evidence="2">Adult_tree_wgs_1</strain>
        <tissue evidence="2">Leaves</tissue>
    </source>
</reference>
<dbReference type="EMBL" id="WJXA01000006">
    <property type="protein sequence ID" value="KAF7141370.1"/>
    <property type="molecule type" value="Genomic_DNA"/>
</dbReference>
<sequence length="311" mass="33591">MGGGGAMRAASKVAGMTVANTGLRGVPSLHPVEHPFGAASRKATRPASSSVSFSDKNNYLIEASAQRPCWEFDDWEFADGEQEVIGRSGEPIPRLVFGGVPTIEEAREATGQLKDALDKVYLSSPYCTGSGDPYAGDHESDLLLCGTGQAREMSVPKDAIKAFRLLNESQVAQSVVASIASDPKIWDAVLENEALVEFFKSQKSNMDPVMEQYAADTSFLDRQSSDIVDDSSDSVQFADYAYEYYMDYFQGVKSKVVEMMNTLSDYFQDLFRSPTAETDGSAGTTFSGGAVAASFMGLAIMVIMLVVMKRG</sequence>
<accession>A0A834GTD9</accession>
<keyword evidence="1" id="KW-0812">Transmembrane</keyword>
<organism evidence="2 3">
    <name type="scientific">Rhododendron simsii</name>
    <name type="common">Sims's rhododendron</name>
    <dbReference type="NCBI Taxonomy" id="118357"/>
    <lineage>
        <taxon>Eukaryota</taxon>
        <taxon>Viridiplantae</taxon>
        <taxon>Streptophyta</taxon>
        <taxon>Embryophyta</taxon>
        <taxon>Tracheophyta</taxon>
        <taxon>Spermatophyta</taxon>
        <taxon>Magnoliopsida</taxon>
        <taxon>eudicotyledons</taxon>
        <taxon>Gunneridae</taxon>
        <taxon>Pentapetalae</taxon>
        <taxon>asterids</taxon>
        <taxon>Ericales</taxon>
        <taxon>Ericaceae</taxon>
        <taxon>Ericoideae</taxon>
        <taxon>Rhodoreae</taxon>
        <taxon>Rhododendron</taxon>
    </lineage>
</organism>
<gene>
    <name evidence="2" type="ORF">RHSIM_Rhsim06G0190700</name>
</gene>
<feature type="transmembrane region" description="Helical" evidence="1">
    <location>
        <begin position="286"/>
        <end position="308"/>
    </location>
</feature>